<protein>
    <submittedName>
        <fullName evidence="3">Leucine-rich repeat (LRR) protein 1</fullName>
    </submittedName>
</protein>
<comment type="caution">
    <text evidence="3">The sequence shown here is derived from an EMBL/GenBank/DDBJ whole genome shotgun (WGS) entry which is preliminary data.</text>
</comment>
<keyword evidence="1" id="KW-0677">Repeat</keyword>
<dbReference type="Proteomes" id="UP001165190">
    <property type="component" value="Unassembled WGS sequence"/>
</dbReference>
<reference evidence="3" key="1">
    <citation type="submission" date="2023-05" db="EMBL/GenBank/DDBJ databases">
        <title>Genome and transcriptome analyses reveal genes involved in the formation of fine ridges on petal epidermal cells in Hibiscus trionum.</title>
        <authorList>
            <person name="Koshimizu S."/>
            <person name="Masuda S."/>
            <person name="Ishii T."/>
            <person name="Shirasu K."/>
            <person name="Hoshino A."/>
            <person name="Arita M."/>
        </authorList>
    </citation>
    <scope>NUCLEOTIDE SEQUENCE</scope>
    <source>
        <strain evidence="3">Hamamatsu line</strain>
    </source>
</reference>
<gene>
    <name evidence="3" type="ORF">HRI_001635700</name>
</gene>
<evidence type="ECO:0000259" key="2">
    <source>
        <dbReference type="Pfam" id="PF23598"/>
    </source>
</evidence>
<dbReference type="OrthoDB" id="1748972at2759"/>
<keyword evidence="4" id="KW-1185">Reference proteome</keyword>
<feature type="domain" description="Disease resistance R13L4/SHOC-2-like LRR" evidence="2">
    <location>
        <begin position="69"/>
        <end position="288"/>
    </location>
</feature>
<proteinExistence type="predicted"/>
<dbReference type="Pfam" id="PF23598">
    <property type="entry name" value="LRR_14"/>
    <property type="match status" value="1"/>
</dbReference>
<evidence type="ECO:0000313" key="3">
    <source>
        <dbReference type="EMBL" id="GMI79664.1"/>
    </source>
</evidence>
<dbReference type="PANTHER" id="PTHR47186">
    <property type="entry name" value="LEUCINE-RICH REPEAT-CONTAINING PROTEIN 57"/>
    <property type="match status" value="1"/>
</dbReference>
<sequence>MHDLAKSVAGGESSVIDSSSSASKVDEKCRHLSIDFSLIHLFKGKKLRTLLPCLNSRGRNMSDATWNLIISNCRCLRVLELDFLDLNTVQDSIHKLKHLRYLDLSWNDNLKILPKSICKTQNLQVLKLNLCEELEELPKKIEKLVNLTHLECVGCWRLTHMPRGIGKLTSLQRLSIFVVDKDGSHGDAAADLSELSRLNGLRGHLTITNLGFVKNTKEKFKAANLKEKQQLQSLVLIWGGAEEDEEKSLEDLQPHPNMKELQVSGWRGDAKFPSWLSLLTNLTDIAISGPSKFKYLPSFSKFSHLKQLCISELTELEYMEDNGPSGGQGEPESFFSSLTSLARALPKYEELVEKRTD</sequence>
<dbReference type="PANTHER" id="PTHR47186:SF13">
    <property type="entry name" value="DISEASE RESISTANCE PROTEIN RGA3"/>
    <property type="match status" value="1"/>
</dbReference>
<accession>A0A9W7HKX2</accession>
<dbReference type="EMBL" id="BSYR01000016">
    <property type="protein sequence ID" value="GMI79664.1"/>
    <property type="molecule type" value="Genomic_DNA"/>
</dbReference>
<dbReference type="AlphaFoldDB" id="A0A9W7HKX2"/>
<organism evidence="3 4">
    <name type="scientific">Hibiscus trionum</name>
    <name type="common">Flower of an hour</name>
    <dbReference type="NCBI Taxonomy" id="183268"/>
    <lineage>
        <taxon>Eukaryota</taxon>
        <taxon>Viridiplantae</taxon>
        <taxon>Streptophyta</taxon>
        <taxon>Embryophyta</taxon>
        <taxon>Tracheophyta</taxon>
        <taxon>Spermatophyta</taxon>
        <taxon>Magnoliopsida</taxon>
        <taxon>eudicotyledons</taxon>
        <taxon>Gunneridae</taxon>
        <taxon>Pentapetalae</taxon>
        <taxon>rosids</taxon>
        <taxon>malvids</taxon>
        <taxon>Malvales</taxon>
        <taxon>Malvaceae</taxon>
        <taxon>Malvoideae</taxon>
        <taxon>Hibiscus</taxon>
    </lineage>
</organism>
<dbReference type="SUPFAM" id="SSF52058">
    <property type="entry name" value="L domain-like"/>
    <property type="match status" value="1"/>
</dbReference>
<name>A0A9W7HKX2_HIBTR</name>
<evidence type="ECO:0000313" key="4">
    <source>
        <dbReference type="Proteomes" id="UP001165190"/>
    </source>
</evidence>
<dbReference type="InterPro" id="IPR055414">
    <property type="entry name" value="LRR_R13L4/SHOC2-like"/>
</dbReference>
<evidence type="ECO:0000256" key="1">
    <source>
        <dbReference type="ARBA" id="ARBA00022737"/>
    </source>
</evidence>
<dbReference type="Gene3D" id="3.80.10.10">
    <property type="entry name" value="Ribonuclease Inhibitor"/>
    <property type="match status" value="1"/>
</dbReference>
<dbReference type="InterPro" id="IPR032675">
    <property type="entry name" value="LRR_dom_sf"/>
</dbReference>